<feature type="transmembrane region" description="Helical" evidence="1">
    <location>
        <begin position="261"/>
        <end position="283"/>
    </location>
</feature>
<evidence type="ECO:0000313" key="3">
    <source>
        <dbReference type="Proteomes" id="UP001165089"/>
    </source>
</evidence>
<gene>
    <name evidence="2" type="ORF">GETHPA_05560</name>
</gene>
<feature type="transmembrane region" description="Helical" evidence="1">
    <location>
        <begin position="226"/>
        <end position="249"/>
    </location>
</feature>
<feature type="transmembrane region" description="Helical" evidence="1">
    <location>
        <begin position="173"/>
        <end position="193"/>
    </location>
</feature>
<keyword evidence="1" id="KW-1133">Transmembrane helix</keyword>
<protein>
    <recommendedName>
        <fullName evidence="4">DUF4328 domain-containing protein</fullName>
    </recommendedName>
</protein>
<evidence type="ECO:0000313" key="2">
    <source>
        <dbReference type="EMBL" id="GLH69023.1"/>
    </source>
</evidence>
<evidence type="ECO:0008006" key="4">
    <source>
        <dbReference type="Google" id="ProtNLM"/>
    </source>
</evidence>
<keyword evidence="3" id="KW-1185">Reference proteome</keyword>
<feature type="transmembrane region" description="Helical" evidence="1">
    <location>
        <begin position="138"/>
        <end position="161"/>
    </location>
</feature>
<dbReference type="EMBL" id="BSDD01000001">
    <property type="protein sequence ID" value="GLH69023.1"/>
    <property type="molecule type" value="Genomic_DNA"/>
</dbReference>
<keyword evidence="1" id="KW-0472">Membrane</keyword>
<comment type="caution">
    <text evidence="2">The sequence shown here is derived from an EMBL/GenBank/DDBJ whole genome shotgun (WGS) entry which is preliminary data.</text>
</comment>
<evidence type="ECO:0000256" key="1">
    <source>
        <dbReference type="SAM" id="Phobius"/>
    </source>
</evidence>
<dbReference type="Proteomes" id="UP001165089">
    <property type="component" value="Unassembled WGS sequence"/>
</dbReference>
<keyword evidence="1" id="KW-0812">Transmembrane</keyword>
<proteinExistence type="predicted"/>
<sequence length="315" mass="34762">MDLDAPPTTIHAQEGLLPRGPWSFLKAALPGGFGRWGWGLLAGWALMVAGPAFSWAMLLRRTAGWSALPGHWGEGITARDIWELWENGGLKHNPVNSPAVHTLGLGLVIVLWCGWRMQAETVDLPGRLGPWLLGALDTLLVGLVPLALVAWAILRGLAWLGETGIQGLGWTAFVGRPLVVMATLSALGLQWWFLRLGRTERAASARRRGYGRHLGWSFQSLWAHPVQWTVVVLGGTAVRALLAFLVLFLAWRIGGATVGRVWLFFLLQVTATVINAWLLGWFLRASALYWQHDLKVREARADFVKAHRDAESLET</sequence>
<reference evidence="2 3" key="1">
    <citation type="journal article" date="2023" name="Antonie Van Leeuwenhoek">
        <title>Mesoterricola silvestris gen. nov., sp. nov., Mesoterricola sediminis sp. nov., Geothrix oryzae sp. nov., Geothrix edaphica sp. nov., Geothrix rubra sp. nov., and Geothrix limicola sp. nov., six novel members of Acidobacteriota isolated from soils.</title>
        <authorList>
            <person name="Itoh H."/>
            <person name="Sugisawa Y."/>
            <person name="Mise K."/>
            <person name="Xu Z."/>
            <person name="Kuniyasu M."/>
            <person name="Ushijima N."/>
            <person name="Kawano K."/>
            <person name="Kobayashi E."/>
            <person name="Shiratori Y."/>
            <person name="Masuda Y."/>
            <person name="Senoo K."/>
        </authorList>
    </citation>
    <scope>NUCLEOTIDE SEQUENCE [LARGE SCALE GENOMIC DNA]</scope>
    <source>
        <strain evidence="2 3">Red803</strain>
    </source>
</reference>
<accession>A0ABQ5Q2X3</accession>
<feature type="transmembrane region" description="Helical" evidence="1">
    <location>
        <begin position="99"/>
        <end position="118"/>
    </location>
</feature>
<feature type="transmembrane region" description="Helical" evidence="1">
    <location>
        <begin position="36"/>
        <end position="58"/>
    </location>
</feature>
<organism evidence="2 3">
    <name type="scientific">Geothrix rubra</name>
    <dbReference type="NCBI Taxonomy" id="2927977"/>
    <lineage>
        <taxon>Bacteria</taxon>
        <taxon>Pseudomonadati</taxon>
        <taxon>Acidobacteriota</taxon>
        <taxon>Holophagae</taxon>
        <taxon>Holophagales</taxon>
        <taxon>Holophagaceae</taxon>
        <taxon>Geothrix</taxon>
    </lineage>
</organism>
<name>A0ABQ5Q2X3_9BACT</name>
<dbReference type="RefSeq" id="WP_285722757.1">
    <property type="nucleotide sequence ID" value="NZ_BSDD01000001.1"/>
</dbReference>